<dbReference type="AlphaFoldDB" id="A0AAD5XSS1"/>
<evidence type="ECO:0000313" key="2">
    <source>
        <dbReference type="Proteomes" id="UP001212152"/>
    </source>
</evidence>
<dbReference type="EMBL" id="JADGJQ010000023">
    <property type="protein sequence ID" value="KAJ3178925.1"/>
    <property type="molecule type" value="Genomic_DNA"/>
</dbReference>
<gene>
    <name evidence="1" type="ORF">HDU87_003192</name>
</gene>
<reference evidence="1" key="1">
    <citation type="submission" date="2020-05" db="EMBL/GenBank/DDBJ databases">
        <title>Phylogenomic resolution of chytrid fungi.</title>
        <authorList>
            <person name="Stajich J.E."/>
            <person name="Amses K."/>
            <person name="Simmons R."/>
            <person name="Seto K."/>
            <person name="Myers J."/>
            <person name="Bonds A."/>
            <person name="Quandt C.A."/>
            <person name="Barry K."/>
            <person name="Liu P."/>
            <person name="Grigoriev I."/>
            <person name="Longcore J.E."/>
            <person name="James T.Y."/>
        </authorList>
    </citation>
    <scope>NUCLEOTIDE SEQUENCE</scope>
    <source>
        <strain evidence="1">JEL0379</strain>
    </source>
</reference>
<accession>A0AAD5XSS1</accession>
<keyword evidence="2" id="KW-1185">Reference proteome</keyword>
<dbReference type="Proteomes" id="UP001212152">
    <property type="component" value="Unassembled WGS sequence"/>
</dbReference>
<name>A0AAD5XSS1_9FUNG</name>
<protein>
    <submittedName>
        <fullName evidence="1">Uncharacterized protein</fullName>
    </submittedName>
</protein>
<sequence length="377" mass="41892">MPPKRPRTETLQTSEASDTHALQVVRASSRLSAEQKASLTSFEEVFSSPLGSYLLIELLSTCNISVALLQKARDICIDKSFSECKYADMAPLFGLDPNAGGLDITPLVPLHCRIPLAVWKTILEGVDQVEDEIGTVSLHVNENTRSQWIAAWFRPLVALFRSRIRKMPERTMLGHRTKGGRIELQYWLHAQCLLVVIEVKFSLSDNIAAQDALAQLFAELDAADFRNRKETLAVPTVRGVLTDGTRFRFVDYNSGTISQSDVYSVDTNNYQATAATMKPICEIFFASLLEGWKHGLEAYRARLLTQELTGARRASATEWQAACIAAVEALKLASEMNPADKDRQAKDVIALIEQSVTVVQKARLAGFYRETSAYSTD</sequence>
<comment type="caution">
    <text evidence="1">The sequence shown here is derived from an EMBL/GenBank/DDBJ whole genome shotgun (WGS) entry which is preliminary data.</text>
</comment>
<organism evidence="1 2">
    <name type="scientific">Geranomyces variabilis</name>
    <dbReference type="NCBI Taxonomy" id="109894"/>
    <lineage>
        <taxon>Eukaryota</taxon>
        <taxon>Fungi</taxon>
        <taxon>Fungi incertae sedis</taxon>
        <taxon>Chytridiomycota</taxon>
        <taxon>Chytridiomycota incertae sedis</taxon>
        <taxon>Chytridiomycetes</taxon>
        <taxon>Spizellomycetales</taxon>
        <taxon>Powellomycetaceae</taxon>
        <taxon>Geranomyces</taxon>
    </lineage>
</organism>
<proteinExistence type="predicted"/>
<evidence type="ECO:0000313" key="1">
    <source>
        <dbReference type="EMBL" id="KAJ3178925.1"/>
    </source>
</evidence>